<dbReference type="GO" id="GO:0009898">
    <property type="term" value="C:cytoplasmic side of plasma membrane"/>
    <property type="evidence" value="ECO:0007669"/>
    <property type="project" value="TreeGrafter"/>
</dbReference>
<feature type="domain" description="MD-2-related lipid-recognition" evidence="3">
    <location>
        <begin position="24"/>
        <end position="178"/>
    </location>
</feature>
<organism evidence="4 5">
    <name type="scientific">Plakobranchus ocellatus</name>
    <dbReference type="NCBI Taxonomy" id="259542"/>
    <lineage>
        <taxon>Eukaryota</taxon>
        <taxon>Metazoa</taxon>
        <taxon>Spiralia</taxon>
        <taxon>Lophotrochozoa</taxon>
        <taxon>Mollusca</taxon>
        <taxon>Gastropoda</taxon>
        <taxon>Heterobranchia</taxon>
        <taxon>Euthyneura</taxon>
        <taxon>Panpulmonata</taxon>
        <taxon>Sacoglossa</taxon>
        <taxon>Placobranchoidea</taxon>
        <taxon>Plakobranchidae</taxon>
        <taxon>Plakobranchus</taxon>
    </lineage>
</organism>
<comment type="caution">
    <text evidence="4">The sequence shown here is derived from an EMBL/GenBank/DDBJ whole genome shotgun (WGS) entry which is preliminary data.</text>
</comment>
<gene>
    <name evidence="4" type="ORF">PoB_000434800</name>
</gene>
<feature type="chain" id="PRO_5043663137" evidence="2">
    <location>
        <begin position="20"/>
        <end position="197"/>
    </location>
</feature>
<evidence type="ECO:0000256" key="1">
    <source>
        <dbReference type="ARBA" id="ARBA00022729"/>
    </source>
</evidence>
<dbReference type="SUPFAM" id="SSF63707">
    <property type="entry name" value="Ganglioside M2 (gm2) activator"/>
    <property type="match status" value="1"/>
</dbReference>
<dbReference type="GO" id="GO:0005319">
    <property type="term" value="F:lipid transporter activity"/>
    <property type="evidence" value="ECO:0007669"/>
    <property type="project" value="TreeGrafter"/>
</dbReference>
<dbReference type="Pfam" id="PF02221">
    <property type="entry name" value="E1_DerP2_DerF2"/>
    <property type="match status" value="1"/>
</dbReference>
<protein>
    <submittedName>
        <fullName evidence="4">Ganglioside gm2 activator</fullName>
    </submittedName>
</protein>
<dbReference type="EMBL" id="BLXT01000512">
    <property type="protein sequence ID" value="GFN77842.1"/>
    <property type="molecule type" value="Genomic_DNA"/>
</dbReference>
<keyword evidence="5" id="KW-1185">Reference proteome</keyword>
<evidence type="ECO:0000313" key="4">
    <source>
        <dbReference type="EMBL" id="GFN77842.1"/>
    </source>
</evidence>
<dbReference type="GO" id="GO:0008047">
    <property type="term" value="F:enzyme activator activity"/>
    <property type="evidence" value="ECO:0007669"/>
    <property type="project" value="InterPro"/>
</dbReference>
<dbReference type="InterPro" id="IPR036846">
    <property type="entry name" value="GM2-AP_sf"/>
</dbReference>
<sequence length="197" mass="21367">MLGINCFIIFFGLVLLVSSDPLIITDCGTEDDIFEIKSISVKPQEIPIPGDVTVSVDVEIYRDLVGAQLDLEVYIQTYLGFFWTSVPCIGDVGSCTYDGCKLLDNFNATGCPPQLANHNIPCTCDTIKAGKYSLPSEKISIPAMSGLWSWLATGDYKADLKLLDRTTNKHVGCLHVEVTIVDPTACSGFLCSIFGGK</sequence>
<keyword evidence="1 2" id="KW-0732">Signal</keyword>
<evidence type="ECO:0000313" key="5">
    <source>
        <dbReference type="Proteomes" id="UP000735302"/>
    </source>
</evidence>
<dbReference type="PANTHER" id="PTHR17357">
    <property type="entry name" value="GM2 GANGLIOSIDE ACTIVATOR PROTEIN"/>
    <property type="match status" value="1"/>
</dbReference>
<name>A0AAV3Y6N3_9GAST</name>
<dbReference type="Proteomes" id="UP000735302">
    <property type="component" value="Unassembled WGS sequence"/>
</dbReference>
<dbReference type="AlphaFoldDB" id="A0AAV3Y6N3"/>
<dbReference type="GO" id="GO:0006689">
    <property type="term" value="P:ganglioside catabolic process"/>
    <property type="evidence" value="ECO:0007669"/>
    <property type="project" value="InterPro"/>
</dbReference>
<evidence type="ECO:0000259" key="3">
    <source>
        <dbReference type="SMART" id="SM00737"/>
    </source>
</evidence>
<reference evidence="4 5" key="1">
    <citation type="journal article" date="2021" name="Elife">
        <title>Chloroplast acquisition without the gene transfer in kleptoplastic sea slugs, Plakobranchus ocellatus.</title>
        <authorList>
            <person name="Maeda T."/>
            <person name="Takahashi S."/>
            <person name="Yoshida T."/>
            <person name="Shimamura S."/>
            <person name="Takaki Y."/>
            <person name="Nagai Y."/>
            <person name="Toyoda A."/>
            <person name="Suzuki Y."/>
            <person name="Arimoto A."/>
            <person name="Ishii H."/>
            <person name="Satoh N."/>
            <person name="Nishiyama T."/>
            <person name="Hasebe M."/>
            <person name="Maruyama T."/>
            <person name="Minagawa J."/>
            <person name="Obokata J."/>
            <person name="Shigenobu S."/>
        </authorList>
    </citation>
    <scope>NUCLEOTIDE SEQUENCE [LARGE SCALE GENOMIC DNA]</scope>
</reference>
<dbReference type="InterPro" id="IPR003172">
    <property type="entry name" value="ML_dom"/>
</dbReference>
<dbReference type="PANTHER" id="PTHR17357:SF0">
    <property type="entry name" value="GANGLIOSIDE GM2 ACTIVATOR"/>
    <property type="match status" value="1"/>
</dbReference>
<dbReference type="SMART" id="SM00737">
    <property type="entry name" value="ML"/>
    <property type="match status" value="1"/>
</dbReference>
<accession>A0AAV3Y6N3</accession>
<evidence type="ECO:0000256" key="2">
    <source>
        <dbReference type="SAM" id="SignalP"/>
    </source>
</evidence>
<feature type="signal peptide" evidence="2">
    <location>
        <begin position="1"/>
        <end position="19"/>
    </location>
</feature>
<proteinExistence type="predicted"/>
<dbReference type="InterPro" id="IPR028996">
    <property type="entry name" value="GM2-AP"/>
</dbReference>
<dbReference type="Gene3D" id="2.70.220.10">
    <property type="entry name" value="Ganglioside GM2 activator"/>
    <property type="match status" value="1"/>
</dbReference>